<comment type="caution">
    <text evidence="2">The sequence shown here is derived from an EMBL/GenBank/DDBJ whole genome shotgun (WGS) entry which is preliminary data.</text>
</comment>
<protein>
    <recommendedName>
        <fullName evidence="1">Antitoxin FitA-like ribbon-helix-helix domain-containing protein</fullName>
    </recommendedName>
</protein>
<dbReference type="InterPro" id="IPR013321">
    <property type="entry name" value="Arc_rbn_hlx_hlx"/>
</dbReference>
<evidence type="ECO:0000259" key="1">
    <source>
        <dbReference type="Pfam" id="PF22513"/>
    </source>
</evidence>
<keyword evidence="3" id="KW-1185">Reference proteome</keyword>
<organism evidence="2 3">
    <name type="scientific">Mesobacterium hydrothermale</name>
    <dbReference type="NCBI Taxonomy" id="3111907"/>
    <lineage>
        <taxon>Bacteria</taxon>
        <taxon>Pseudomonadati</taxon>
        <taxon>Pseudomonadota</taxon>
        <taxon>Alphaproteobacteria</taxon>
        <taxon>Rhodobacterales</taxon>
        <taxon>Roseobacteraceae</taxon>
        <taxon>Mesobacterium</taxon>
    </lineage>
</organism>
<reference evidence="2 3" key="1">
    <citation type="submission" date="2024-01" db="EMBL/GenBank/DDBJ databases">
        <title>Mesobacterium rodlantinim sp. nov., isolated from shallow sea hydrothermal systems off Kueishantao Island.</title>
        <authorList>
            <person name="Su Z."/>
            <person name="Tang K."/>
        </authorList>
    </citation>
    <scope>NUCLEOTIDE SEQUENCE [LARGE SCALE GENOMIC DNA]</scope>
    <source>
        <strain evidence="2 3">TK19101</strain>
    </source>
</reference>
<evidence type="ECO:0000313" key="2">
    <source>
        <dbReference type="EMBL" id="MEC3863290.1"/>
    </source>
</evidence>
<dbReference type="InterPro" id="IPR053853">
    <property type="entry name" value="FitA-like_RHH"/>
</dbReference>
<dbReference type="Pfam" id="PF22513">
    <property type="entry name" value="FitA-like_RHH"/>
    <property type="match status" value="1"/>
</dbReference>
<dbReference type="EMBL" id="JAYLLH010000047">
    <property type="protein sequence ID" value="MEC3863290.1"/>
    <property type="molecule type" value="Genomic_DNA"/>
</dbReference>
<accession>A0ABU6HN71</accession>
<evidence type="ECO:0000313" key="3">
    <source>
        <dbReference type="Proteomes" id="UP001348149"/>
    </source>
</evidence>
<gene>
    <name evidence="2" type="ORF">VK792_18530</name>
</gene>
<name>A0ABU6HN71_9RHOB</name>
<proteinExistence type="predicted"/>
<dbReference type="InterPro" id="IPR010985">
    <property type="entry name" value="Ribbon_hlx_hlx"/>
</dbReference>
<dbReference type="Gene3D" id="1.10.1220.10">
    <property type="entry name" value="Met repressor-like"/>
    <property type="match status" value="1"/>
</dbReference>
<dbReference type="RefSeq" id="WP_326299357.1">
    <property type="nucleotide sequence ID" value="NZ_JAYLLH010000047.1"/>
</dbReference>
<feature type="domain" description="Antitoxin FitA-like ribbon-helix-helix" evidence="1">
    <location>
        <begin position="10"/>
        <end position="40"/>
    </location>
</feature>
<sequence length="49" mass="5206">MDENDLGIEIPDDLYAALAQQAEANQRTPEEELCAILTAAIEKASGDAS</sequence>
<dbReference type="Proteomes" id="UP001348149">
    <property type="component" value="Unassembled WGS sequence"/>
</dbReference>
<dbReference type="SUPFAM" id="SSF47598">
    <property type="entry name" value="Ribbon-helix-helix"/>
    <property type="match status" value="1"/>
</dbReference>